<evidence type="ECO:0000313" key="4">
    <source>
        <dbReference type="Proteomes" id="UP001617427"/>
    </source>
</evidence>
<accession>A0ABW8F2N4</accession>
<feature type="compositionally biased region" description="Basic and acidic residues" evidence="1">
    <location>
        <begin position="35"/>
        <end position="50"/>
    </location>
</feature>
<proteinExistence type="predicted"/>
<dbReference type="Proteomes" id="UP001617427">
    <property type="component" value="Unassembled WGS sequence"/>
</dbReference>
<feature type="region of interest" description="Disordered" evidence="1">
    <location>
        <begin position="1"/>
        <end position="20"/>
    </location>
</feature>
<feature type="domain" description="eCIS core" evidence="2">
    <location>
        <begin position="134"/>
        <end position="199"/>
    </location>
</feature>
<dbReference type="EMBL" id="JBIUZV010000010">
    <property type="protein sequence ID" value="MFJ3047557.1"/>
    <property type="molecule type" value="Genomic_DNA"/>
</dbReference>
<reference evidence="3 4" key="1">
    <citation type="submission" date="2024-10" db="EMBL/GenBank/DDBJ databases">
        <title>The Natural Products Discovery Center: Release of the First 8490 Sequenced Strains for Exploring Actinobacteria Biosynthetic Diversity.</title>
        <authorList>
            <person name="Kalkreuter E."/>
            <person name="Kautsar S.A."/>
            <person name="Yang D."/>
            <person name="Bader C.D."/>
            <person name="Teijaro C.N."/>
            <person name="Fluegel L."/>
            <person name="Davis C.M."/>
            <person name="Simpson J.R."/>
            <person name="Lauterbach L."/>
            <person name="Steele A.D."/>
            <person name="Gui C."/>
            <person name="Meng S."/>
            <person name="Li G."/>
            <person name="Viehrig K."/>
            <person name="Ye F."/>
            <person name="Su P."/>
            <person name="Kiefer A.F."/>
            <person name="Nichols A."/>
            <person name="Cepeda A.J."/>
            <person name="Yan W."/>
            <person name="Fan B."/>
            <person name="Jiang Y."/>
            <person name="Adhikari A."/>
            <person name="Zheng C.-J."/>
            <person name="Schuster L."/>
            <person name="Cowan T.M."/>
            <person name="Smanski M.J."/>
            <person name="Chevrette M.G."/>
            <person name="De Carvalho L.P.S."/>
            <person name="Shen B."/>
        </authorList>
    </citation>
    <scope>NUCLEOTIDE SEQUENCE [LARGE SCALE GENOMIC DNA]</scope>
    <source>
        <strain evidence="3 4">NPDC087045</strain>
    </source>
</reference>
<protein>
    <submittedName>
        <fullName evidence="3">DUF4157 domain-containing protein</fullName>
    </submittedName>
</protein>
<dbReference type="RefSeq" id="WP_402702169.1">
    <property type="nucleotide sequence ID" value="NZ_JBIUZV010000010.1"/>
</dbReference>
<name>A0ABW8F2N4_9BURK</name>
<evidence type="ECO:0000313" key="3">
    <source>
        <dbReference type="EMBL" id="MFJ3047557.1"/>
    </source>
</evidence>
<comment type="caution">
    <text evidence="3">The sequence shown here is derived from an EMBL/GenBank/DDBJ whole genome shotgun (WGS) entry which is preliminary data.</text>
</comment>
<gene>
    <name evidence="3" type="ORF">ACIPEN_17160</name>
</gene>
<dbReference type="InterPro" id="IPR025295">
    <property type="entry name" value="eCIS_core_dom"/>
</dbReference>
<dbReference type="Pfam" id="PF13699">
    <property type="entry name" value="eCIS_core"/>
    <property type="match status" value="1"/>
</dbReference>
<sequence length="709" mass="75059">MKQRQAEFAGKKSAQSNAAISSFIDNRASAAADVQRKAMMDASPRHDGMRTLKQLMESDTAARTTSQKMKFEDPEQEESETSQRVSDEEILQGKFEIPQRAGIAEDKSQQGNFLPSAPTQLAKQEVLHPNNTGLPDNLKSGIENLSGMGMDHVRVHYNSPQPAQLNAHAYAQGSDIHLAPGQERHLPHEAWHVVQQAQGRVKPTIQMQSGVPVNDDAGLEHEADVMGAKAVAQRTDEGADENIAPMNLLAPSAMPVAQRAIGYEVELGTVAVRPRPGVAPPPVLSKGMVLWSGSGWDVSVDDLNGSFDLEMRTEPIDDLAAGGRSKAEGRLRTLAALWQRIDNANGIQPASFYSGNASPDIEILSAGAPHYAQIQASAGLSLDALREIRSGAAMAAVNVPGAAPAVAYINQGGEEHVGIRAQVTARLPNIRAALGLGAAENINNMAAVIGMIVEVPVNSWNTNAPYPKGFAGGLMARTDFATVLRQLPPNQVHAIATNAAAWRQELMHIARQMIITSPHAPAHVNGQTSVFRAGSAPGAANFGGRLRMGDWFRDLATGTDRLTAADYRTRYPGRAEADDLESLGSYGARMDAGSYDVQIGSALEAVAGAALVVAGTIASYAPVEGAAATGAAVAGTGALMTAHGVGNIATPNRNRPIFEFRALGQPDRPDLVDAGLAVWDYVDAAHGRGPGGANQLGLGQRIWNWWGSR</sequence>
<feature type="region of interest" description="Disordered" evidence="1">
    <location>
        <begin position="35"/>
        <end position="87"/>
    </location>
</feature>
<keyword evidence="4" id="KW-1185">Reference proteome</keyword>
<evidence type="ECO:0000256" key="1">
    <source>
        <dbReference type="SAM" id="MobiDB-lite"/>
    </source>
</evidence>
<evidence type="ECO:0000259" key="2">
    <source>
        <dbReference type="Pfam" id="PF13699"/>
    </source>
</evidence>
<organism evidence="3 4">
    <name type="scientific">Herbaspirillum chlorophenolicum</name>
    <dbReference type="NCBI Taxonomy" id="211589"/>
    <lineage>
        <taxon>Bacteria</taxon>
        <taxon>Pseudomonadati</taxon>
        <taxon>Pseudomonadota</taxon>
        <taxon>Betaproteobacteria</taxon>
        <taxon>Burkholderiales</taxon>
        <taxon>Oxalobacteraceae</taxon>
        <taxon>Herbaspirillum</taxon>
    </lineage>
</organism>